<gene>
    <name evidence="9" type="ORF">C6P46_003656</name>
</gene>
<dbReference type="AlphaFoldDB" id="A0A9P6WAP8"/>
<dbReference type="OrthoDB" id="829at2759"/>
<dbReference type="Gene3D" id="1.20.58.190">
    <property type="entry name" value="Translin, domain 1"/>
    <property type="match status" value="1"/>
</dbReference>
<feature type="region of interest" description="Disordered" evidence="8">
    <location>
        <begin position="820"/>
        <end position="843"/>
    </location>
</feature>
<dbReference type="InterPro" id="IPR033956">
    <property type="entry name" value="Translin"/>
</dbReference>
<feature type="region of interest" description="Disordered" evidence="8">
    <location>
        <begin position="950"/>
        <end position="977"/>
    </location>
</feature>
<dbReference type="GO" id="GO:0005634">
    <property type="term" value="C:nucleus"/>
    <property type="evidence" value="ECO:0007669"/>
    <property type="project" value="UniProtKB-SubCell"/>
</dbReference>
<reference evidence="9 10" key="1">
    <citation type="submission" date="2020-11" db="EMBL/GenBank/DDBJ databases">
        <title>Kefir isolates.</title>
        <authorList>
            <person name="Marcisauskas S."/>
            <person name="Kim Y."/>
            <person name="Blasche S."/>
        </authorList>
    </citation>
    <scope>NUCLEOTIDE SEQUENCE [LARGE SCALE GENOMIC DNA]</scope>
    <source>
        <strain evidence="9 10">KR</strain>
    </source>
</reference>
<keyword evidence="7" id="KW-0539">Nucleus</keyword>
<keyword evidence="6" id="KW-0238">DNA-binding</keyword>
<evidence type="ECO:0000256" key="1">
    <source>
        <dbReference type="ARBA" id="ARBA00004123"/>
    </source>
</evidence>
<evidence type="ECO:0000313" key="9">
    <source>
        <dbReference type="EMBL" id="KAG0666946.1"/>
    </source>
</evidence>
<organism evidence="9 10">
    <name type="scientific">Rhodotorula mucilaginosa</name>
    <name type="common">Yeast</name>
    <name type="synonym">Rhodotorula rubra</name>
    <dbReference type="NCBI Taxonomy" id="5537"/>
    <lineage>
        <taxon>Eukaryota</taxon>
        <taxon>Fungi</taxon>
        <taxon>Dikarya</taxon>
        <taxon>Basidiomycota</taxon>
        <taxon>Pucciniomycotina</taxon>
        <taxon>Microbotryomycetes</taxon>
        <taxon>Sporidiobolales</taxon>
        <taxon>Sporidiobolaceae</taxon>
        <taxon>Rhodotorula</taxon>
    </lineage>
</organism>
<comment type="similarity">
    <text evidence="3">Belongs to the translin family.</text>
</comment>
<dbReference type="Pfam" id="PF01997">
    <property type="entry name" value="Translin"/>
    <property type="match status" value="1"/>
</dbReference>
<evidence type="ECO:0000256" key="4">
    <source>
        <dbReference type="ARBA" id="ARBA00022490"/>
    </source>
</evidence>
<dbReference type="PANTHER" id="PTHR10741">
    <property type="entry name" value="TRANSLIN AND TRANSLIN ASSOCIATED PROTEIN X"/>
    <property type="match status" value="1"/>
</dbReference>
<dbReference type="Gene3D" id="1.20.58.200">
    <property type="entry name" value="Translin, domain 2"/>
    <property type="match status" value="1"/>
</dbReference>
<name>A0A9P6WAP8_RHOMI</name>
<dbReference type="InterPro" id="IPR002848">
    <property type="entry name" value="Translin_fam"/>
</dbReference>
<evidence type="ECO:0000256" key="3">
    <source>
        <dbReference type="ARBA" id="ARBA00005902"/>
    </source>
</evidence>
<evidence type="ECO:0000256" key="7">
    <source>
        <dbReference type="ARBA" id="ARBA00023242"/>
    </source>
</evidence>
<feature type="region of interest" description="Disordered" evidence="8">
    <location>
        <begin position="458"/>
        <end position="484"/>
    </location>
</feature>
<dbReference type="InterPro" id="IPR036081">
    <property type="entry name" value="Translin_sf"/>
</dbReference>
<dbReference type="GO" id="GO:0003697">
    <property type="term" value="F:single-stranded DNA binding"/>
    <property type="evidence" value="ECO:0007669"/>
    <property type="project" value="InterPro"/>
</dbReference>
<feature type="compositionally biased region" description="Low complexity" evidence="8">
    <location>
        <begin position="361"/>
        <end position="372"/>
    </location>
</feature>
<feature type="compositionally biased region" description="Basic and acidic residues" evidence="8">
    <location>
        <begin position="474"/>
        <end position="484"/>
    </location>
</feature>
<dbReference type="EMBL" id="PUHQ01000003">
    <property type="protein sequence ID" value="KAG0666946.1"/>
    <property type="molecule type" value="Genomic_DNA"/>
</dbReference>
<dbReference type="GO" id="GO:0016070">
    <property type="term" value="P:RNA metabolic process"/>
    <property type="evidence" value="ECO:0007669"/>
    <property type="project" value="InterPro"/>
</dbReference>
<keyword evidence="10" id="KW-1185">Reference proteome</keyword>
<feature type="region of interest" description="Disordered" evidence="8">
    <location>
        <begin position="361"/>
        <end position="388"/>
    </location>
</feature>
<keyword evidence="4" id="KW-0963">Cytoplasm</keyword>
<accession>A0A9P6WAP8</accession>
<keyword evidence="5" id="KW-0694">RNA-binding</keyword>
<proteinExistence type="inferred from homology"/>
<evidence type="ECO:0000256" key="8">
    <source>
        <dbReference type="SAM" id="MobiDB-lite"/>
    </source>
</evidence>
<sequence length="1143" mass="125174">MAAVDFGYLQDALTRDAELRERVRDVVRQLEQAQRASLAVLARVHSCPDSQIPELVSSLEPTLSPLRSHLSDLAALIPPQQFYRYSDSFSRSIQQASFIIVFRVFLEREDVPSKEEVAQQLGIQEAWKDHFFLSTEEYLHSLISLVNELSRLAVNRVTLGDYGAPARYSRFAKELAYVALANAFGLLNLKNDSLRKRFDSIKYDVKRLEEVVYDLSLRGLLASASFVQAYACKYHNTLVAVSVAQRELAGSLCFPARFISVPKQLRMRSLGPLIFAPTRRSTEPIKLGDFDFLGAFDRFLARRRSKRFAAGQADTPVHPVLNVCTQMSPIFMHFVCGGETAFWSAGPWDFVGYAAAHHRSTSSSSWPATSESFRPSPTRAADVDPHGSPNHLQVQGGLEGSMLSAEEAHARFHFGPSSIQLMQASGNASSSTAPRVARWSPSPAFTFGRVLPYPSGMTGATLPRPPRPPEPANEEERGYIPRDGDSRRKFAKLCSTEPVTLDSPAVATQSMLGNYSEPFVLPHFGVQGYIPSRSQQDLRASGPGSAPWTVTAASAHPHLAVYDVDYPPVNETAAYAGTVPRIETANPSSRFLESTNRPTSSVTPHPNGAGICPYAGSSLGAGCQPPLHPAGSAFASASSSYFPSTPEADIQAGYALLPRHHPDSPSISALSSSTYPVNVSTPFIPSQSPLPHPIVVNTAANRRRLGNIDLTGRTRQESVPRRPSTSQSTRRVVELLTECQACRRTIGRLALRGGTVDEQDGHSASYSAAFYCSSCVPIPAEVGSVAGPGELVAPPSVDPYVGECTYLDNLSAAVDRYLGEDPDAQDARPPPAPPGKVRTGLLPHDASAGLSKKRRSSVIDVVEGLAHNRIGTTNEMDYDVWAVESIQPTDRQGVVERCRELFYTYCLGTMGVPDMLESVAPLCRSFEEAEKLCVDAWLYLALRWATPTSRKKRSKKRDGPSAIDAEEKGSAPSRPVRNGKTLTGFIMAEHNLISGIVHVVLTLPTGAGEAYESSTRLLQTLLARVQEDVVALNAERDCMRLPPYPLLHTAWTLHMTKRDSRIMSRLETRRGFVPLEDFLVKYPEVGLQHFPPQQEVYLPPEFLRGFTIYAKPVRREDLPPDYRGAAVAAVAAVQQQRPSSSQR</sequence>
<dbReference type="Proteomes" id="UP000777482">
    <property type="component" value="Unassembled WGS sequence"/>
</dbReference>
<dbReference type="InterPro" id="IPR016069">
    <property type="entry name" value="Translin_C"/>
</dbReference>
<dbReference type="GO" id="GO:0003723">
    <property type="term" value="F:RNA binding"/>
    <property type="evidence" value="ECO:0007669"/>
    <property type="project" value="UniProtKB-KW"/>
</dbReference>
<dbReference type="GO" id="GO:0043565">
    <property type="term" value="F:sequence-specific DNA binding"/>
    <property type="evidence" value="ECO:0007669"/>
    <property type="project" value="InterPro"/>
</dbReference>
<dbReference type="GO" id="GO:0005737">
    <property type="term" value="C:cytoplasm"/>
    <property type="evidence" value="ECO:0007669"/>
    <property type="project" value="UniProtKB-SubCell"/>
</dbReference>
<protein>
    <submittedName>
        <fullName evidence="9">Uncharacterized protein</fullName>
    </submittedName>
</protein>
<dbReference type="CDD" id="cd14819">
    <property type="entry name" value="Translin"/>
    <property type="match status" value="1"/>
</dbReference>
<comment type="subcellular location">
    <subcellularLocation>
        <location evidence="2">Cytoplasm</location>
    </subcellularLocation>
    <subcellularLocation>
        <location evidence="1">Nucleus</location>
    </subcellularLocation>
</comment>
<evidence type="ECO:0000256" key="5">
    <source>
        <dbReference type="ARBA" id="ARBA00022884"/>
    </source>
</evidence>
<dbReference type="InterPro" id="IPR016068">
    <property type="entry name" value="Translin_N"/>
</dbReference>
<comment type="caution">
    <text evidence="9">The sequence shown here is derived from an EMBL/GenBank/DDBJ whole genome shotgun (WGS) entry which is preliminary data.</text>
</comment>
<evidence type="ECO:0000256" key="6">
    <source>
        <dbReference type="ARBA" id="ARBA00023125"/>
    </source>
</evidence>
<evidence type="ECO:0000313" key="10">
    <source>
        <dbReference type="Proteomes" id="UP000777482"/>
    </source>
</evidence>
<evidence type="ECO:0000256" key="2">
    <source>
        <dbReference type="ARBA" id="ARBA00004496"/>
    </source>
</evidence>
<dbReference type="SUPFAM" id="SSF74784">
    <property type="entry name" value="Translin"/>
    <property type="match status" value="1"/>
</dbReference>